<evidence type="ECO:0000256" key="1">
    <source>
        <dbReference type="ARBA" id="ARBA00022441"/>
    </source>
</evidence>
<dbReference type="Gene3D" id="1.25.40.420">
    <property type="match status" value="1"/>
</dbReference>
<dbReference type="SUPFAM" id="SSF54695">
    <property type="entry name" value="POZ domain"/>
    <property type="match status" value="1"/>
</dbReference>
<accession>A0AAV4JIU4</accession>
<sequence length="596" mass="68391">MAEPENGKNFDTSRRICRELASLMDDPTFSDVVVVVGSSTFSCHRNILAAISGFFNAAFRTDMKEAHERRIDLKGVDEETFSMLLTCIYKGQYILTAENHLKIWAAADMLQISFLLVQCQQFFETTLTVENCIRYVTNIRHLSERSKQLALQFVCRNFQNPKVQVMIKILELEEMKFVVASDTLSTYSEDEVIESVLRWTENKPQTNDAKNVDSSIMVDKTEPSSDASSQRALALGDLLECTRYLLISSDCLHNTLSGHPLVKSDPRCEAIVRMIYQYQAEPHLGHTWCPSAGTHRHHSTLTNVLVVCKWDCSNNLYRTRFLDLRERIYKWQEVYFPQFNSRNYSGNFLFHRSKVYLIASGLNLSMYSSTDKQWKQSRVHFYNMSFVKGDSLYTYCLSGNSLEIVKYPTFSHVFDHNGFQTKTFSPVVDERIRGTTINNITSIGNTLILFLGKDKQENDLVMAFDTSRCEFRVHENMFGCVSRIVTFRVGYEAFVLQENGSLWRICLGGDSLDVRATHELSVWEEDIGLNGAVVYNNLLMVVGNFKNQTEIVEEKNVSLDRIFQSVRKIKNDYYSSYDPAKISLAVLPKTILNGQF</sequence>
<gene>
    <name evidence="4" type="ORF">ElyMa_006911400</name>
</gene>
<keyword evidence="1" id="KW-0880">Kelch repeat</keyword>
<protein>
    <submittedName>
        <fullName evidence="4">Kelch-like protein 38</fullName>
    </submittedName>
</protein>
<dbReference type="AlphaFoldDB" id="A0AAV4JIU4"/>
<reference evidence="4 5" key="1">
    <citation type="journal article" date="2021" name="Elife">
        <title>Chloroplast acquisition without the gene transfer in kleptoplastic sea slugs, Plakobranchus ocellatus.</title>
        <authorList>
            <person name="Maeda T."/>
            <person name="Takahashi S."/>
            <person name="Yoshida T."/>
            <person name="Shimamura S."/>
            <person name="Takaki Y."/>
            <person name="Nagai Y."/>
            <person name="Toyoda A."/>
            <person name="Suzuki Y."/>
            <person name="Arimoto A."/>
            <person name="Ishii H."/>
            <person name="Satoh N."/>
            <person name="Nishiyama T."/>
            <person name="Hasebe M."/>
            <person name="Maruyama T."/>
            <person name="Minagawa J."/>
            <person name="Obokata J."/>
            <person name="Shigenobu S."/>
        </authorList>
    </citation>
    <scope>NUCLEOTIDE SEQUENCE [LARGE SCALE GENOMIC DNA]</scope>
</reference>
<dbReference type="EMBL" id="BMAT01013830">
    <property type="protein sequence ID" value="GFS20937.1"/>
    <property type="molecule type" value="Genomic_DNA"/>
</dbReference>
<name>A0AAV4JIU4_9GAST</name>
<dbReference type="PANTHER" id="PTHR45632">
    <property type="entry name" value="LD33804P"/>
    <property type="match status" value="1"/>
</dbReference>
<dbReference type="InterPro" id="IPR011333">
    <property type="entry name" value="SKP1/BTB/POZ_sf"/>
</dbReference>
<dbReference type="Gene3D" id="3.30.710.10">
    <property type="entry name" value="Potassium Channel Kv1.1, Chain A"/>
    <property type="match status" value="1"/>
</dbReference>
<proteinExistence type="predicted"/>
<dbReference type="Pfam" id="PF00651">
    <property type="entry name" value="BTB"/>
    <property type="match status" value="1"/>
</dbReference>
<dbReference type="InterPro" id="IPR011705">
    <property type="entry name" value="BACK"/>
</dbReference>
<dbReference type="Proteomes" id="UP000762676">
    <property type="component" value="Unassembled WGS sequence"/>
</dbReference>
<dbReference type="InterPro" id="IPR000210">
    <property type="entry name" value="BTB/POZ_dom"/>
</dbReference>
<organism evidence="4 5">
    <name type="scientific">Elysia marginata</name>
    <dbReference type="NCBI Taxonomy" id="1093978"/>
    <lineage>
        <taxon>Eukaryota</taxon>
        <taxon>Metazoa</taxon>
        <taxon>Spiralia</taxon>
        <taxon>Lophotrochozoa</taxon>
        <taxon>Mollusca</taxon>
        <taxon>Gastropoda</taxon>
        <taxon>Heterobranchia</taxon>
        <taxon>Euthyneura</taxon>
        <taxon>Panpulmonata</taxon>
        <taxon>Sacoglossa</taxon>
        <taxon>Placobranchoidea</taxon>
        <taxon>Plakobranchidae</taxon>
        <taxon>Elysia</taxon>
    </lineage>
</organism>
<feature type="domain" description="BTB" evidence="3">
    <location>
        <begin position="30"/>
        <end position="97"/>
    </location>
</feature>
<dbReference type="PROSITE" id="PS50097">
    <property type="entry name" value="BTB"/>
    <property type="match status" value="1"/>
</dbReference>
<evidence type="ECO:0000313" key="5">
    <source>
        <dbReference type="Proteomes" id="UP000762676"/>
    </source>
</evidence>
<dbReference type="SMART" id="SM00875">
    <property type="entry name" value="BACK"/>
    <property type="match status" value="1"/>
</dbReference>
<evidence type="ECO:0000313" key="4">
    <source>
        <dbReference type="EMBL" id="GFS20937.1"/>
    </source>
</evidence>
<dbReference type="PANTHER" id="PTHR45632:SF3">
    <property type="entry name" value="KELCH-LIKE PROTEIN 32"/>
    <property type="match status" value="1"/>
</dbReference>
<evidence type="ECO:0000256" key="2">
    <source>
        <dbReference type="ARBA" id="ARBA00022737"/>
    </source>
</evidence>
<evidence type="ECO:0000259" key="3">
    <source>
        <dbReference type="PROSITE" id="PS50097"/>
    </source>
</evidence>
<keyword evidence="5" id="KW-1185">Reference proteome</keyword>
<dbReference type="SMART" id="SM00225">
    <property type="entry name" value="BTB"/>
    <property type="match status" value="1"/>
</dbReference>
<comment type="caution">
    <text evidence="4">The sequence shown here is derived from an EMBL/GenBank/DDBJ whole genome shotgun (WGS) entry which is preliminary data.</text>
</comment>
<dbReference type="Pfam" id="PF07707">
    <property type="entry name" value="BACK"/>
    <property type="match status" value="1"/>
</dbReference>
<keyword evidence="2" id="KW-0677">Repeat</keyword>